<dbReference type="EMBL" id="CP006771">
    <property type="protein sequence ID" value="AGX89186.1"/>
    <property type="molecule type" value="Genomic_DNA"/>
</dbReference>
<dbReference type="Proteomes" id="UP000017119">
    <property type="component" value="Chromosome"/>
</dbReference>
<keyword evidence="2" id="KW-1185">Reference proteome</keyword>
<evidence type="ECO:0000313" key="2">
    <source>
        <dbReference type="Proteomes" id="UP000017119"/>
    </source>
</evidence>
<sequence length="36" mass="4177">MVDNKNLAKNKKLASDKKNHFKLLKKVKDSSFKSDK</sequence>
<dbReference type="STRING" id="1403316.PRV_02240"/>
<organism evidence="1 2">
    <name type="scientific">Mycoplasma parvum str. Indiana</name>
    <dbReference type="NCBI Taxonomy" id="1403316"/>
    <lineage>
        <taxon>Bacteria</taxon>
        <taxon>Bacillati</taxon>
        <taxon>Mycoplasmatota</taxon>
        <taxon>Mollicutes</taxon>
        <taxon>Mycoplasmataceae</taxon>
        <taxon>Mycoplasma</taxon>
    </lineage>
</organism>
<proteinExistence type="predicted"/>
<evidence type="ECO:0000313" key="1">
    <source>
        <dbReference type="EMBL" id="AGX89186.1"/>
    </source>
</evidence>
<reference evidence="1 2" key="1">
    <citation type="journal article" date="2013" name="Genome Announc.">
        <title>Genome Sequence of Mycoplasma parvum (Formerly Eperythrozoon parvum), a Diminutive Hemoplasma of the Pig.</title>
        <authorList>
            <person name="do Nascimento N.C."/>
            <person name="Dos Santos A.P."/>
            <person name="Chu Y."/>
            <person name="Guimaraes A.M."/>
            <person name="Pagliaro A."/>
            <person name="Messick J.B."/>
        </authorList>
    </citation>
    <scope>NUCLEOTIDE SEQUENCE [LARGE SCALE GENOMIC DNA]</scope>
    <source>
        <strain evidence="1 2">Indiana</strain>
    </source>
</reference>
<name>U5NC81_9MOLU</name>
<protein>
    <submittedName>
        <fullName evidence="1">Uncharacterized protein</fullName>
    </submittedName>
</protein>
<accession>U5NC81</accession>
<dbReference type="KEGG" id="mpv:PRV_02240"/>
<dbReference type="AlphaFoldDB" id="U5NC81"/>
<gene>
    <name evidence="1" type="ORF">PRV_02240</name>
</gene>
<dbReference type="HOGENOM" id="CLU_3357192_0_0_14"/>